<comment type="catalytic activity">
    <reaction evidence="1">
        <text>ATP + protein L-histidine = ADP + protein N-phospho-L-histidine.</text>
        <dbReference type="EC" id="2.7.13.3"/>
    </reaction>
</comment>
<evidence type="ECO:0000256" key="1">
    <source>
        <dbReference type="ARBA" id="ARBA00000085"/>
    </source>
</evidence>
<keyword evidence="10" id="KW-0812">Transmembrane</keyword>
<reference evidence="12 13" key="1">
    <citation type="submission" date="2019-07" db="EMBL/GenBank/DDBJ databases">
        <title>Whole genome shotgun sequence of Agrococcus baldri NBRC 103055.</title>
        <authorList>
            <person name="Hosoyama A."/>
            <person name="Uohara A."/>
            <person name="Ohji S."/>
            <person name="Ichikawa N."/>
        </authorList>
    </citation>
    <scope>NUCLEOTIDE SEQUENCE [LARGE SCALE GENOMIC DNA]</scope>
    <source>
        <strain evidence="12 13">NBRC 103055</strain>
    </source>
</reference>
<dbReference type="Gene3D" id="3.30.565.10">
    <property type="entry name" value="Histidine kinase-like ATPase, C-terminal domain"/>
    <property type="match status" value="1"/>
</dbReference>
<keyword evidence="13" id="KW-1185">Reference proteome</keyword>
<dbReference type="InterPro" id="IPR050482">
    <property type="entry name" value="Sensor_HK_TwoCompSys"/>
</dbReference>
<sequence length="392" mass="40017">MTDAARRLPPTDDPRVWDWVVAVGTAVLIGVACFAQSPGGIATGIAGVLLITAAYVLFGRRVLRTERPSIAFQVMAVVGAAVAAYGFGALGAAQAIAAPLLWLASGSSIRRAVIANIALFASVLAAYLVQGAAVWLLAATQLLSFGFSMLIGMWIGGLARATEERDRLIADLEAAQASVARLSGEHATAAERARIARDLHDTIAQDLTAIALLAQRSELDAAGRRSVEQLAQSALAEVRALVAANGGVGLDDGLPVALERLGSRFQAETGIAVTVSAAPVELPVDAQVALLRTAQESLANVRKHAAATRVSVTMTTDAAGAVLEVADDGRGFDRTTQTRGLGLQGLDERMALAGGSLVIASSPAGTTVTARLEGEQADEAGPGAASAAGDAT</sequence>
<protein>
    <recommendedName>
        <fullName evidence="2">histidine kinase</fullName>
        <ecNumber evidence="2">2.7.13.3</ecNumber>
    </recommendedName>
</protein>
<dbReference type="Pfam" id="PF07730">
    <property type="entry name" value="HisKA_3"/>
    <property type="match status" value="1"/>
</dbReference>
<evidence type="ECO:0000256" key="8">
    <source>
        <dbReference type="ARBA" id="ARBA00023012"/>
    </source>
</evidence>
<evidence type="ECO:0000256" key="4">
    <source>
        <dbReference type="ARBA" id="ARBA00022679"/>
    </source>
</evidence>
<keyword evidence="4" id="KW-0808">Transferase</keyword>
<accession>A0AA87RF66</accession>
<keyword evidence="9" id="KW-0175">Coiled coil</keyword>
<dbReference type="CDD" id="cd16917">
    <property type="entry name" value="HATPase_UhpB-NarQ-NarX-like"/>
    <property type="match status" value="1"/>
</dbReference>
<feature type="transmembrane region" description="Helical" evidence="10">
    <location>
        <begin position="142"/>
        <end position="159"/>
    </location>
</feature>
<feature type="transmembrane region" description="Helical" evidence="10">
    <location>
        <begin position="70"/>
        <end position="101"/>
    </location>
</feature>
<dbReference type="Gene3D" id="1.20.5.1930">
    <property type="match status" value="1"/>
</dbReference>
<evidence type="ECO:0000256" key="5">
    <source>
        <dbReference type="ARBA" id="ARBA00022741"/>
    </source>
</evidence>
<keyword evidence="10" id="KW-1133">Transmembrane helix</keyword>
<evidence type="ECO:0000256" key="3">
    <source>
        <dbReference type="ARBA" id="ARBA00022553"/>
    </source>
</evidence>
<keyword evidence="3" id="KW-0597">Phosphoprotein</keyword>
<dbReference type="PANTHER" id="PTHR24421">
    <property type="entry name" value="NITRATE/NITRITE SENSOR PROTEIN NARX-RELATED"/>
    <property type="match status" value="1"/>
</dbReference>
<dbReference type="InterPro" id="IPR036890">
    <property type="entry name" value="HATPase_C_sf"/>
</dbReference>
<evidence type="ECO:0000256" key="2">
    <source>
        <dbReference type="ARBA" id="ARBA00012438"/>
    </source>
</evidence>
<proteinExistence type="predicted"/>
<gene>
    <name evidence="12" type="ORF">ABA31_07870</name>
</gene>
<name>A0AA87RF66_9MICO</name>
<keyword evidence="8" id="KW-0902">Two-component regulatory system</keyword>
<dbReference type="SUPFAM" id="SSF55874">
    <property type="entry name" value="ATPase domain of HSP90 chaperone/DNA topoisomerase II/histidine kinase"/>
    <property type="match status" value="1"/>
</dbReference>
<dbReference type="Pfam" id="PF02518">
    <property type="entry name" value="HATPase_c"/>
    <property type="match status" value="1"/>
</dbReference>
<keyword evidence="6 12" id="KW-0418">Kinase</keyword>
<feature type="transmembrane region" description="Helical" evidence="10">
    <location>
        <begin position="41"/>
        <end position="58"/>
    </location>
</feature>
<feature type="coiled-coil region" evidence="9">
    <location>
        <begin position="158"/>
        <end position="185"/>
    </location>
</feature>
<dbReference type="PROSITE" id="PS51257">
    <property type="entry name" value="PROKAR_LIPOPROTEIN"/>
    <property type="match status" value="1"/>
</dbReference>
<keyword evidence="5" id="KW-0547">Nucleotide-binding</keyword>
<dbReference type="GO" id="GO:0046983">
    <property type="term" value="F:protein dimerization activity"/>
    <property type="evidence" value="ECO:0007669"/>
    <property type="project" value="InterPro"/>
</dbReference>
<feature type="transmembrane region" description="Helical" evidence="10">
    <location>
        <begin position="16"/>
        <end position="34"/>
    </location>
</feature>
<dbReference type="PIRSF" id="PIRSF037434">
    <property type="entry name" value="STHK_ChrS"/>
    <property type="match status" value="1"/>
</dbReference>
<comment type="caution">
    <text evidence="12">The sequence shown here is derived from an EMBL/GenBank/DDBJ whole genome shotgun (WGS) entry which is preliminary data.</text>
</comment>
<dbReference type="PANTHER" id="PTHR24421:SF10">
    <property type="entry name" value="NITRATE_NITRITE SENSOR PROTEIN NARQ"/>
    <property type="match status" value="1"/>
</dbReference>
<evidence type="ECO:0000256" key="6">
    <source>
        <dbReference type="ARBA" id="ARBA00022777"/>
    </source>
</evidence>
<dbReference type="SMART" id="SM00387">
    <property type="entry name" value="HATPase_c"/>
    <property type="match status" value="1"/>
</dbReference>
<feature type="domain" description="Histidine kinase/HSP90-like ATPase" evidence="11">
    <location>
        <begin position="285"/>
        <end position="376"/>
    </location>
</feature>
<dbReference type="Proteomes" id="UP000321749">
    <property type="component" value="Unassembled WGS sequence"/>
</dbReference>
<evidence type="ECO:0000259" key="11">
    <source>
        <dbReference type="SMART" id="SM00387"/>
    </source>
</evidence>
<keyword evidence="7" id="KW-0067">ATP-binding</keyword>
<dbReference type="GO" id="GO:0016020">
    <property type="term" value="C:membrane"/>
    <property type="evidence" value="ECO:0007669"/>
    <property type="project" value="InterPro"/>
</dbReference>
<evidence type="ECO:0000256" key="7">
    <source>
        <dbReference type="ARBA" id="ARBA00022840"/>
    </source>
</evidence>
<dbReference type="InterPro" id="IPR017205">
    <property type="entry name" value="Sig_transdc_His_kinase_ChrS"/>
</dbReference>
<dbReference type="EMBL" id="BJUU01000003">
    <property type="protein sequence ID" value="GEK79436.1"/>
    <property type="molecule type" value="Genomic_DNA"/>
</dbReference>
<dbReference type="InterPro" id="IPR011712">
    <property type="entry name" value="Sig_transdc_His_kin_sub3_dim/P"/>
</dbReference>
<keyword evidence="10" id="KW-0472">Membrane</keyword>
<dbReference type="GO" id="GO:0005524">
    <property type="term" value="F:ATP binding"/>
    <property type="evidence" value="ECO:0007669"/>
    <property type="project" value="UniProtKB-KW"/>
</dbReference>
<feature type="transmembrane region" description="Helical" evidence="10">
    <location>
        <begin position="113"/>
        <end position="136"/>
    </location>
</feature>
<dbReference type="GO" id="GO:0000155">
    <property type="term" value="F:phosphorelay sensor kinase activity"/>
    <property type="evidence" value="ECO:0007669"/>
    <property type="project" value="InterPro"/>
</dbReference>
<dbReference type="InterPro" id="IPR003594">
    <property type="entry name" value="HATPase_dom"/>
</dbReference>
<organism evidence="12 13">
    <name type="scientific">Agrococcus baldri</name>
    <dbReference type="NCBI Taxonomy" id="153730"/>
    <lineage>
        <taxon>Bacteria</taxon>
        <taxon>Bacillati</taxon>
        <taxon>Actinomycetota</taxon>
        <taxon>Actinomycetes</taxon>
        <taxon>Micrococcales</taxon>
        <taxon>Microbacteriaceae</taxon>
        <taxon>Agrococcus</taxon>
    </lineage>
</organism>
<dbReference type="EC" id="2.7.13.3" evidence="2"/>
<dbReference type="AlphaFoldDB" id="A0AA87RF66"/>
<evidence type="ECO:0000256" key="9">
    <source>
        <dbReference type="SAM" id="Coils"/>
    </source>
</evidence>
<evidence type="ECO:0000313" key="12">
    <source>
        <dbReference type="EMBL" id="GEK79436.1"/>
    </source>
</evidence>
<evidence type="ECO:0000256" key="10">
    <source>
        <dbReference type="SAM" id="Phobius"/>
    </source>
</evidence>
<evidence type="ECO:0000313" key="13">
    <source>
        <dbReference type="Proteomes" id="UP000321749"/>
    </source>
</evidence>